<dbReference type="RefSeq" id="WP_212535398.1">
    <property type="nucleotide sequence ID" value="NZ_JAGTUU010000002.1"/>
</dbReference>
<reference evidence="1" key="1">
    <citation type="submission" date="2021-04" db="EMBL/GenBank/DDBJ databases">
        <authorList>
            <person name="Yoon J."/>
        </authorList>
    </citation>
    <scope>NUCLEOTIDE SEQUENCE</scope>
    <source>
        <strain evidence="1">KMU-90</strain>
    </source>
</reference>
<organism evidence="1 2">
    <name type="scientific">Thetidibacter halocola</name>
    <dbReference type="NCBI Taxonomy" id="2827239"/>
    <lineage>
        <taxon>Bacteria</taxon>
        <taxon>Pseudomonadati</taxon>
        <taxon>Pseudomonadota</taxon>
        <taxon>Alphaproteobacteria</taxon>
        <taxon>Rhodobacterales</taxon>
        <taxon>Roseobacteraceae</taxon>
        <taxon>Thetidibacter</taxon>
    </lineage>
</organism>
<evidence type="ECO:0000313" key="2">
    <source>
        <dbReference type="Proteomes" id="UP000681356"/>
    </source>
</evidence>
<protein>
    <submittedName>
        <fullName evidence="1">Heparin lyase I family protein</fullName>
    </submittedName>
</protein>
<dbReference type="GO" id="GO:0016829">
    <property type="term" value="F:lyase activity"/>
    <property type="evidence" value="ECO:0007669"/>
    <property type="project" value="UniProtKB-KW"/>
</dbReference>
<accession>A0A8J7WE22</accession>
<keyword evidence="2" id="KW-1185">Reference proteome</keyword>
<dbReference type="EMBL" id="JAGTUU010000002">
    <property type="protein sequence ID" value="MBS0123418.1"/>
    <property type="molecule type" value="Genomic_DNA"/>
</dbReference>
<dbReference type="Pfam" id="PF14099">
    <property type="entry name" value="Polysacc_lyase"/>
    <property type="match status" value="1"/>
</dbReference>
<sequence>MAFRGLMTVILASILSACLPVIGFRTAEPVDAPAGYERFFSPAPHAFRFVEARVGEPARRGDRAERFELRDGDCGGSDCGNPRYRAEIRMLDDTIRARSGEDIWYGWSLYNASLPAFERRDSLRVVLGQWTMGGGVSPAIRLIQLGADEGNWTECTQAVCAGPETASGDVAIQLEDLRRALDWGPAQNDGYVCRLFDSQQARNRWTDITLNTNFASGLDGYLRVWVNGVLKCDYRGPVVSQNSLLESLRPEHRRGVFVSYSKRWEDTHPGRPKPTLIVYYDEFRVGRSRADVDVFMLERAGVAPVD</sequence>
<name>A0A8J7WE22_9RHOB</name>
<gene>
    <name evidence="1" type="ORF">KB874_04675</name>
</gene>
<dbReference type="Proteomes" id="UP000681356">
    <property type="component" value="Unassembled WGS sequence"/>
</dbReference>
<keyword evidence="1" id="KW-0456">Lyase</keyword>
<comment type="caution">
    <text evidence="1">The sequence shown here is derived from an EMBL/GenBank/DDBJ whole genome shotgun (WGS) entry which is preliminary data.</text>
</comment>
<proteinExistence type="predicted"/>
<dbReference type="Gene3D" id="2.60.120.200">
    <property type="match status" value="1"/>
</dbReference>
<dbReference type="AlphaFoldDB" id="A0A8J7WE22"/>
<dbReference type="PROSITE" id="PS51257">
    <property type="entry name" value="PROKAR_LIPOPROTEIN"/>
    <property type="match status" value="1"/>
</dbReference>
<evidence type="ECO:0000313" key="1">
    <source>
        <dbReference type="EMBL" id="MBS0123418.1"/>
    </source>
</evidence>
<dbReference type="InterPro" id="IPR025975">
    <property type="entry name" value="Polysacc_lyase"/>
</dbReference>